<comment type="similarity">
    <text evidence="2">Belongs to the autoinducer-2 exporter (AI-2E) (TC 2.A.86) family.</text>
</comment>
<evidence type="ECO:0008006" key="9">
    <source>
        <dbReference type="Google" id="ProtNLM"/>
    </source>
</evidence>
<feature type="transmembrane region" description="Helical" evidence="6">
    <location>
        <begin position="179"/>
        <end position="196"/>
    </location>
</feature>
<dbReference type="Pfam" id="PF01594">
    <property type="entry name" value="AI-2E_transport"/>
    <property type="match status" value="1"/>
</dbReference>
<feature type="transmembrane region" description="Helical" evidence="6">
    <location>
        <begin position="140"/>
        <end position="167"/>
    </location>
</feature>
<keyword evidence="3 6" id="KW-0812">Transmembrane</keyword>
<comment type="subcellular location">
    <subcellularLocation>
        <location evidence="1">Membrane</location>
        <topology evidence="1">Multi-pass membrane protein</topology>
    </subcellularLocation>
</comment>
<reference evidence="7 8" key="1">
    <citation type="submission" date="2017-02" db="EMBL/GenBank/DDBJ databases">
        <authorList>
            <person name="Peterson S.W."/>
        </authorList>
    </citation>
    <scope>NUCLEOTIDE SEQUENCE [LARGE SCALE GENOMIC DNA]</scope>
    <source>
        <strain evidence="7 8">DSM 24412</strain>
    </source>
</reference>
<keyword evidence="4 6" id="KW-1133">Transmembrane helix</keyword>
<sequence>MSNLRILAVSYEKYLINIDVLINRINETFNIDLLASVKIHFQDFDFGSAAFSVFNFSSGLVGTVFMMIIYTIFIFIEESSFRKKLQKAFVDTQKFEETYLLIEKIERSVSKYLVLKTLICLSTAVLSYIVLITVGVDFPVFWAFLIFLFNYIPILGSYVATALPVLFSLLQFGEFGPGLLVLLFVGIIQVVIGNFVDPRVMGNSVNLSPLVIILSLALWGAIWGIVGMFLSVPLMVIVVVAFSKMPRFRPFAILMTGDGEVD</sequence>
<dbReference type="InterPro" id="IPR002549">
    <property type="entry name" value="AI-2E-like"/>
</dbReference>
<evidence type="ECO:0000256" key="4">
    <source>
        <dbReference type="ARBA" id="ARBA00022989"/>
    </source>
</evidence>
<dbReference type="Proteomes" id="UP000191055">
    <property type="component" value="Unassembled WGS sequence"/>
</dbReference>
<dbReference type="EMBL" id="FUYV01000028">
    <property type="protein sequence ID" value="SKC24080.1"/>
    <property type="molecule type" value="Genomic_DNA"/>
</dbReference>
<evidence type="ECO:0000256" key="1">
    <source>
        <dbReference type="ARBA" id="ARBA00004141"/>
    </source>
</evidence>
<accession>A0A1T5HUC1</accession>
<dbReference type="AlphaFoldDB" id="A0A1T5HUC1"/>
<dbReference type="GO" id="GO:0016020">
    <property type="term" value="C:membrane"/>
    <property type="evidence" value="ECO:0007669"/>
    <property type="project" value="UniProtKB-SubCell"/>
</dbReference>
<evidence type="ECO:0000256" key="2">
    <source>
        <dbReference type="ARBA" id="ARBA00009773"/>
    </source>
</evidence>
<evidence type="ECO:0000313" key="7">
    <source>
        <dbReference type="EMBL" id="SKC24080.1"/>
    </source>
</evidence>
<dbReference type="OrthoDB" id="9793390at2"/>
<feature type="transmembrane region" description="Helical" evidence="6">
    <location>
        <begin position="113"/>
        <end position="134"/>
    </location>
</feature>
<dbReference type="PANTHER" id="PTHR21716">
    <property type="entry name" value="TRANSMEMBRANE PROTEIN"/>
    <property type="match status" value="1"/>
</dbReference>
<dbReference type="PANTHER" id="PTHR21716:SF64">
    <property type="entry name" value="AI-2 TRANSPORT PROTEIN TQSA"/>
    <property type="match status" value="1"/>
</dbReference>
<organism evidence="7 8">
    <name type="scientific">Alkalitalea saponilacus</name>
    <dbReference type="NCBI Taxonomy" id="889453"/>
    <lineage>
        <taxon>Bacteria</taxon>
        <taxon>Pseudomonadati</taxon>
        <taxon>Bacteroidota</taxon>
        <taxon>Bacteroidia</taxon>
        <taxon>Marinilabiliales</taxon>
        <taxon>Marinilabiliaceae</taxon>
        <taxon>Alkalitalea</taxon>
    </lineage>
</organism>
<feature type="transmembrane region" description="Helical" evidence="6">
    <location>
        <begin position="216"/>
        <end position="242"/>
    </location>
</feature>
<dbReference type="GO" id="GO:0055085">
    <property type="term" value="P:transmembrane transport"/>
    <property type="evidence" value="ECO:0007669"/>
    <property type="project" value="TreeGrafter"/>
</dbReference>
<gene>
    <name evidence="7" type="ORF">SAMN03080601_03372</name>
</gene>
<evidence type="ECO:0000313" key="8">
    <source>
        <dbReference type="Proteomes" id="UP000191055"/>
    </source>
</evidence>
<proteinExistence type="inferred from homology"/>
<dbReference type="RefSeq" id="WP_157666511.1">
    <property type="nucleotide sequence ID" value="NZ_CP021904.1"/>
</dbReference>
<evidence type="ECO:0000256" key="6">
    <source>
        <dbReference type="SAM" id="Phobius"/>
    </source>
</evidence>
<protein>
    <recommendedName>
        <fullName evidence="9">AI-2 transport protein TqsA</fullName>
    </recommendedName>
</protein>
<feature type="transmembrane region" description="Helical" evidence="6">
    <location>
        <begin position="53"/>
        <end position="76"/>
    </location>
</feature>
<keyword evidence="8" id="KW-1185">Reference proteome</keyword>
<dbReference type="STRING" id="889453.SAMN03080601_03372"/>
<evidence type="ECO:0000256" key="3">
    <source>
        <dbReference type="ARBA" id="ARBA00022692"/>
    </source>
</evidence>
<evidence type="ECO:0000256" key="5">
    <source>
        <dbReference type="ARBA" id="ARBA00023136"/>
    </source>
</evidence>
<keyword evidence="5 6" id="KW-0472">Membrane</keyword>
<name>A0A1T5HUC1_9BACT</name>